<reference evidence="2" key="2">
    <citation type="journal article" date="2021" name="Genome Biol. Evol.">
        <title>Developing a high-quality reference genome for a parasitic bivalve with doubly uniparental inheritance (Bivalvia: Unionida).</title>
        <authorList>
            <person name="Smith C.H."/>
        </authorList>
    </citation>
    <scope>NUCLEOTIDE SEQUENCE</scope>
    <source>
        <strain evidence="2">CHS0354</strain>
        <tissue evidence="2">Mantle</tissue>
    </source>
</reference>
<evidence type="ECO:0000313" key="2">
    <source>
        <dbReference type="EMBL" id="KAK3607115.1"/>
    </source>
</evidence>
<feature type="region of interest" description="Disordered" evidence="1">
    <location>
        <begin position="261"/>
        <end position="310"/>
    </location>
</feature>
<reference evidence="2" key="1">
    <citation type="journal article" date="2021" name="Genome Biol. Evol.">
        <title>A High-Quality Reference Genome for a Parasitic Bivalve with Doubly Uniparental Inheritance (Bivalvia: Unionida).</title>
        <authorList>
            <person name="Smith C.H."/>
        </authorList>
    </citation>
    <scope>NUCLEOTIDE SEQUENCE</scope>
    <source>
        <strain evidence="2">CHS0354</strain>
    </source>
</reference>
<proteinExistence type="predicted"/>
<sequence>MGCVFSKSTIAPKAIESTTAAKLQAPTRTTLARPSSHATIGTITDDFFPVEATSRSVRTYDNDNIRTLSSSTRKTDTKSAAGKVSITNVNIRPRSEVTSVAASAASRSVLSLDNDSIRTLSASTRMTDTKSEAGKVSTTKINIRPHSEIKSIGTNSDLTIEEVDSDLEDTYKTLSQLPKSPPPRTSFVKNGVGGVGLSKNWNQNKKRVPPSNPNTPEPCDPDHEETVVAVVHPFDKPEGTEIEQIHVPRDIYVNELARENRKRKRQYRKERKTRHYDDTPRVPKPGDPIATDADLQRARTHGSVTTVSVRPWSETSIRSHTTVNSGESRPGTTSTRVTFASEATTISDIFEDQENLEKTRYSSHFRGHHQSKTSLRDVTINAVSTPSWNRRYDPYGFETTKDIMDDINIKYNVLKNIESSYSNDRYMYTLHERRPISDTRLNRRFNIGGKPPLPPGTVDKFKPLTSNARSQSYSRHLNSDGGL</sequence>
<keyword evidence="3" id="KW-1185">Reference proteome</keyword>
<protein>
    <submittedName>
        <fullName evidence="2">Uncharacterized protein</fullName>
    </submittedName>
</protein>
<dbReference type="AlphaFoldDB" id="A0AAE0TB21"/>
<gene>
    <name evidence="2" type="ORF">CHS0354_014266</name>
</gene>
<name>A0AAE0TB21_9BIVA</name>
<feature type="region of interest" description="Disordered" evidence="1">
    <location>
        <begin position="195"/>
        <end position="220"/>
    </location>
</feature>
<reference evidence="2" key="3">
    <citation type="submission" date="2023-05" db="EMBL/GenBank/DDBJ databases">
        <authorList>
            <person name="Smith C.H."/>
        </authorList>
    </citation>
    <scope>NUCLEOTIDE SEQUENCE</scope>
    <source>
        <strain evidence="2">CHS0354</strain>
        <tissue evidence="2">Mantle</tissue>
    </source>
</reference>
<comment type="caution">
    <text evidence="2">The sequence shown here is derived from an EMBL/GenBank/DDBJ whole genome shotgun (WGS) entry which is preliminary data.</text>
</comment>
<dbReference type="EMBL" id="JAEAOA010000880">
    <property type="protein sequence ID" value="KAK3607115.1"/>
    <property type="molecule type" value="Genomic_DNA"/>
</dbReference>
<feature type="compositionally biased region" description="Basic residues" evidence="1">
    <location>
        <begin position="261"/>
        <end position="274"/>
    </location>
</feature>
<dbReference type="Proteomes" id="UP001195483">
    <property type="component" value="Unassembled WGS sequence"/>
</dbReference>
<evidence type="ECO:0000313" key="3">
    <source>
        <dbReference type="Proteomes" id="UP001195483"/>
    </source>
</evidence>
<organism evidence="2 3">
    <name type="scientific">Potamilus streckersoni</name>
    <dbReference type="NCBI Taxonomy" id="2493646"/>
    <lineage>
        <taxon>Eukaryota</taxon>
        <taxon>Metazoa</taxon>
        <taxon>Spiralia</taxon>
        <taxon>Lophotrochozoa</taxon>
        <taxon>Mollusca</taxon>
        <taxon>Bivalvia</taxon>
        <taxon>Autobranchia</taxon>
        <taxon>Heteroconchia</taxon>
        <taxon>Palaeoheterodonta</taxon>
        <taxon>Unionida</taxon>
        <taxon>Unionoidea</taxon>
        <taxon>Unionidae</taxon>
        <taxon>Ambleminae</taxon>
        <taxon>Lampsilini</taxon>
        <taxon>Potamilus</taxon>
    </lineage>
</organism>
<evidence type="ECO:0000256" key="1">
    <source>
        <dbReference type="SAM" id="MobiDB-lite"/>
    </source>
</evidence>
<accession>A0AAE0TB21</accession>